<dbReference type="InterPro" id="IPR013083">
    <property type="entry name" value="Znf_RING/FYVE/PHD"/>
</dbReference>
<evidence type="ECO:0000256" key="4">
    <source>
        <dbReference type="ARBA" id="ARBA00022679"/>
    </source>
</evidence>
<dbReference type="InterPro" id="IPR013010">
    <property type="entry name" value="Znf_SIAH"/>
</dbReference>
<feature type="domain" description="SIAH-type" evidence="11">
    <location>
        <begin position="86"/>
        <end position="182"/>
    </location>
</feature>
<keyword evidence="8 10" id="KW-0862">Zinc</keyword>
<keyword evidence="13" id="KW-1185">Reference proteome</keyword>
<dbReference type="PROSITE" id="PS51081">
    <property type="entry name" value="ZF_SIAH"/>
    <property type="match status" value="1"/>
</dbReference>
<keyword evidence="5 10" id="KW-0479">Metal-binding</keyword>
<dbReference type="Pfam" id="PF21362">
    <property type="entry name" value="Sina_RING"/>
    <property type="match status" value="1"/>
</dbReference>
<dbReference type="Proteomes" id="UP001359485">
    <property type="component" value="Unassembled WGS sequence"/>
</dbReference>
<evidence type="ECO:0000256" key="9">
    <source>
        <dbReference type="PROSITE-ProRule" id="PRU00455"/>
    </source>
</evidence>
<comment type="catalytic activity">
    <reaction evidence="1 10">
        <text>S-ubiquitinyl-[E2 ubiquitin-conjugating enzyme]-L-cysteine + [acceptor protein]-L-lysine = [E2 ubiquitin-conjugating enzyme]-L-cysteine + N(6)-ubiquitinyl-[acceptor protein]-L-lysine.</text>
        <dbReference type="EC" id="2.3.2.27"/>
    </reaction>
</comment>
<evidence type="ECO:0000256" key="2">
    <source>
        <dbReference type="ARBA" id="ARBA00004906"/>
    </source>
</evidence>
<dbReference type="SUPFAM" id="SSF49599">
    <property type="entry name" value="TRAF domain-like"/>
    <property type="match status" value="2"/>
</dbReference>
<dbReference type="InterPro" id="IPR049548">
    <property type="entry name" value="Sina-like_RING"/>
</dbReference>
<comment type="caution">
    <text evidence="12">The sequence shown here is derived from an EMBL/GenBank/DDBJ whole genome shotgun (WGS) entry which is preliminary data.</text>
</comment>
<sequence>MGLLERSVAVSYRKMSAEMMDTAEETIIDFITCPYCNDYVQPPSLCCENGHFMCHGCKLKVRKCPSCGTENYPNKNNTIFDMILREIYYPCFYQEDGCSAYFKYDELKLHQLTCNFKMEPCMFNSDGCKQLCRPDDREAHESRCEYGVSCRVYTEIKGVVYTQCNWRGTRKDLPLHVTMSHQFAWCPYQIESNVALSWMLPMNFNFEKVELIHLKDIDEMFYFYSKSIGNSQHFIAVQHIGKWDDSKEFIYSVEFIHEDKKVGFEDLVIPYTVGGEDIYRSRNCFSIHYEFLKKHFLAESVIDCYVKVLKKGQKNEAVKRYLTYLDNVIKED</sequence>
<comment type="function">
    <text evidence="10">E3 ubiquitin-protein ligase that mediates ubiquitination and subsequent proteasomal degradation of target proteins. E3 ubiquitin ligases accept ubiquitin from an E2 ubiquitin-conjugating enzyme in the form of a thioester and then directly transfers the ubiquitin to targeted substrates.</text>
</comment>
<evidence type="ECO:0000256" key="6">
    <source>
        <dbReference type="ARBA" id="ARBA00022771"/>
    </source>
</evidence>
<protein>
    <recommendedName>
        <fullName evidence="10">E3 ubiquitin-protein ligase</fullName>
        <ecNumber evidence="10">2.3.2.27</ecNumber>
    </recommendedName>
</protein>
<comment type="domain">
    <text evidence="10">The SBD domain (substrate-binding domain) mediates the interaction with substrate proteins. It is related to the TRAF family.</text>
</comment>
<keyword evidence="7 10" id="KW-0833">Ubl conjugation pathway</keyword>
<evidence type="ECO:0000313" key="13">
    <source>
        <dbReference type="Proteomes" id="UP001359485"/>
    </source>
</evidence>
<dbReference type="PANTHER" id="PTHR45877:SF2">
    <property type="entry name" value="E3 UBIQUITIN-PROTEIN LIGASE SINA-RELATED"/>
    <property type="match status" value="1"/>
</dbReference>
<dbReference type="Pfam" id="PF03145">
    <property type="entry name" value="Sina_TRAF"/>
    <property type="match status" value="1"/>
</dbReference>
<proteinExistence type="inferred from homology"/>
<evidence type="ECO:0000256" key="8">
    <source>
        <dbReference type="ARBA" id="ARBA00022833"/>
    </source>
</evidence>
<dbReference type="Gene3D" id="3.30.40.10">
    <property type="entry name" value="Zinc/RING finger domain, C3HC4 (zinc finger)"/>
    <property type="match status" value="2"/>
</dbReference>
<evidence type="ECO:0000256" key="3">
    <source>
        <dbReference type="ARBA" id="ARBA00009119"/>
    </source>
</evidence>
<keyword evidence="6 9" id="KW-0863">Zinc-finger</keyword>
<name>A0ABR1ALP9_POLSC</name>
<dbReference type="Gene3D" id="2.60.210.10">
    <property type="entry name" value="Apoptosis, Tumor Necrosis Factor Receptor Associated Protein 2, Chain A"/>
    <property type="match status" value="1"/>
</dbReference>
<dbReference type="InterPro" id="IPR004162">
    <property type="entry name" value="SINA-like_animal"/>
</dbReference>
<accession>A0ABR1ALP9</accession>
<evidence type="ECO:0000256" key="7">
    <source>
        <dbReference type="ARBA" id="ARBA00022786"/>
    </source>
</evidence>
<comment type="pathway">
    <text evidence="2 10">Protein modification; protein ubiquitination.</text>
</comment>
<dbReference type="PANTHER" id="PTHR45877">
    <property type="entry name" value="E3 UBIQUITIN-PROTEIN LIGASE SIAH2"/>
    <property type="match status" value="1"/>
</dbReference>
<evidence type="ECO:0000256" key="1">
    <source>
        <dbReference type="ARBA" id="ARBA00000900"/>
    </source>
</evidence>
<evidence type="ECO:0000256" key="10">
    <source>
        <dbReference type="RuleBase" id="RU201113"/>
    </source>
</evidence>
<dbReference type="InterPro" id="IPR008974">
    <property type="entry name" value="TRAF-like"/>
</dbReference>
<keyword evidence="4" id="KW-0808">Transferase</keyword>
<dbReference type="EC" id="2.3.2.27" evidence="10"/>
<evidence type="ECO:0000256" key="5">
    <source>
        <dbReference type="ARBA" id="ARBA00022723"/>
    </source>
</evidence>
<dbReference type="InterPro" id="IPR018121">
    <property type="entry name" value="7-in-absentia-prot_TRAF-dom"/>
</dbReference>
<evidence type="ECO:0000313" key="12">
    <source>
        <dbReference type="EMBL" id="KAK6622099.1"/>
    </source>
</evidence>
<comment type="domain">
    <text evidence="10">The RING-type zinc finger domain is essential for ubiquitin ligase activity.</text>
</comment>
<dbReference type="EMBL" id="JAWJWF010000047">
    <property type="protein sequence ID" value="KAK6622099.1"/>
    <property type="molecule type" value="Genomic_DNA"/>
</dbReference>
<gene>
    <name evidence="12" type="ORF">RUM44_001906</name>
</gene>
<reference evidence="12 13" key="1">
    <citation type="submission" date="2023-09" db="EMBL/GenBank/DDBJ databases">
        <title>Genomes of two closely related lineages of the louse Polyplax serrata with different host specificities.</title>
        <authorList>
            <person name="Martinu J."/>
            <person name="Tarabai H."/>
            <person name="Stefka J."/>
            <person name="Hypsa V."/>
        </authorList>
    </citation>
    <scope>NUCLEOTIDE SEQUENCE [LARGE SCALE GENOMIC DNA]</scope>
    <source>
        <strain evidence="12">98ZLc_SE</strain>
    </source>
</reference>
<organism evidence="12 13">
    <name type="scientific">Polyplax serrata</name>
    <name type="common">Common mouse louse</name>
    <dbReference type="NCBI Taxonomy" id="468196"/>
    <lineage>
        <taxon>Eukaryota</taxon>
        <taxon>Metazoa</taxon>
        <taxon>Ecdysozoa</taxon>
        <taxon>Arthropoda</taxon>
        <taxon>Hexapoda</taxon>
        <taxon>Insecta</taxon>
        <taxon>Pterygota</taxon>
        <taxon>Neoptera</taxon>
        <taxon>Paraneoptera</taxon>
        <taxon>Psocodea</taxon>
        <taxon>Troctomorpha</taxon>
        <taxon>Phthiraptera</taxon>
        <taxon>Anoplura</taxon>
        <taxon>Polyplacidae</taxon>
        <taxon>Polyplax</taxon>
    </lineage>
</organism>
<comment type="similarity">
    <text evidence="3 10">Belongs to the SINA (Seven in absentia) family.</text>
</comment>
<evidence type="ECO:0000259" key="11">
    <source>
        <dbReference type="PROSITE" id="PS51081"/>
    </source>
</evidence>